<keyword evidence="1" id="KW-0472">Membrane</keyword>
<accession>A0ABY6Z5K6</accession>
<dbReference type="RefSeq" id="WP_268045595.1">
    <property type="nucleotide sequence ID" value="NZ_CP104064.1"/>
</dbReference>
<evidence type="ECO:0000313" key="2">
    <source>
        <dbReference type="EMBL" id="WAH38049.1"/>
    </source>
</evidence>
<dbReference type="EMBL" id="CP104064">
    <property type="protein sequence ID" value="WAH38049.1"/>
    <property type="molecule type" value="Genomic_DNA"/>
</dbReference>
<organism evidence="2 3">
    <name type="scientific">Alicyclobacillus dauci</name>
    <dbReference type="NCBI Taxonomy" id="1475485"/>
    <lineage>
        <taxon>Bacteria</taxon>
        <taxon>Bacillati</taxon>
        <taxon>Bacillota</taxon>
        <taxon>Bacilli</taxon>
        <taxon>Bacillales</taxon>
        <taxon>Alicyclobacillaceae</taxon>
        <taxon>Alicyclobacillus</taxon>
    </lineage>
</organism>
<keyword evidence="1" id="KW-1133">Transmembrane helix</keyword>
<feature type="transmembrane region" description="Helical" evidence="1">
    <location>
        <begin position="28"/>
        <end position="48"/>
    </location>
</feature>
<gene>
    <name evidence="2" type="ORF">NZD86_06050</name>
</gene>
<dbReference type="Proteomes" id="UP001164803">
    <property type="component" value="Chromosome"/>
</dbReference>
<feature type="transmembrane region" description="Helical" evidence="1">
    <location>
        <begin position="5"/>
        <end position="22"/>
    </location>
</feature>
<keyword evidence="3" id="KW-1185">Reference proteome</keyword>
<name>A0ABY6Z5K6_9BACL</name>
<evidence type="ECO:0000256" key="1">
    <source>
        <dbReference type="SAM" id="Phobius"/>
    </source>
</evidence>
<keyword evidence="1" id="KW-0812">Transmembrane</keyword>
<reference evidence="2" key="1">
    <citation type="submission" date="2022-08" db="EMBL/GenBank/DDBJ databases">
        <title>Alicyclobacillus dauci DSM2870, complete genome.</title>
        <authorList>
            <person name="Wang Q."/>
            <person name="Cai R."/>
            <person name="Wang Z."/>
        </authorList>
    </citation>
    <scope>NUCLEOTIDE SEQUENCE</scope>
    <source>
        <strain evidence="2">DSM 28700</strain>
    </source>
</reference>
<proteinExistence type="predicted"/>
<protein>
    <submittedName>
        <fullName evidence="2">Uncharacterized protein</fullName>
    </submittedName>
</protein>
<sequence>MRTTLYLLCGICTIVVLTFVSMALAAPLFVFVVEIGCVIAFDIWLIVVQFRNRD</sequence>
<evidence type="ECO:0000313" key="3">
    <source>
        <dbReference type="Proteomes" id="UP001164803"/>
    </source>
</evidence>